<feature type="domain" description="VOC" evidence="1">
    <location>
        <begin position="7"/>
        <end position="133"/>
    </location>
</feature>
<gene>
    <name evidence="2" type="ORF">FEZ51_07225</name>
</gene>
<protein>
    <submittedName>
        <fullName evidence="2">Ring-cleaving dioxygenase</fullName>
    </submittedName>
</protein>
<dbReference type="PANTHER" id="PTHR36110:SF3">
    <property type="entry name" value="VOC DOMAIN-CONTAINING PROTEIN"/>
    <property type="match status" value="1"/>
</dbReference>
<keyword evidence="2" id="KW-0223">Dioxygenase</keyword>
<evidence type="ECO:0000259" key="1">
    <source>
        <dbReference type="PROSITE" id="PS51819"/>
    </source>
</evidence>
<name>A0A5R9BV04_9LACO</name>
<dbReference type="Proteomes" id="UP000305541">
    <property type="component" value="Unassembled WGS sequence"/>
</dbReference>
<dbReference type="GO" id="GO:0051213">
    <property type="term" value="F:dioxygenase activity"/>
    <property type="evidence" value="ECO:0007669"/>
    <property type="project" value="UniProtKB-KW"/>
</dbReference>
<organism evidence="2 3">
    <name type="scientific">Pediococcus stilesii</name>
    <dbReference type="NCBI Taxonomy" id="331679"/>
    <lineage>
        <taxon>Bacteria</taxon>
        <taxon>Bacillati</taxon>
        <taxon>Bacillota</taxon>
        <taxon>Bacilli</taxon>
        <taxon>Lactobacillales</taxon>
        <taxon>Lactobacillaceae</taxon>
        <taxon>Pediococcus</taxon>
    </lineage>
</organism>
<proteinExistence type="predicted"/>
<dbReference type="PROSITE" id="PS51819">
    <property type="entry name" value="VOC"/>
    <property type="match status" value="2"/>
</dbReference>
<dbReference type="Gene3D" id="3.10.180.10">
    <property type="entry name" value="2,3-Dihydroxybiphenyl 1,2-Dioxygenase, domain 1"/>
    <property type="match status" value="2"/>
</dbReference>
<dbReference type="InterPro" id="IPR052537">
    <property type="entry name" value="Extradiol_RC_dioxygenase"/>
</dbReference>
<dbReference type="AlphaFoldDB" id="A0A5R9BV04"/>
<feature type="domain" description="VOC" evidence="1">
    <location>
        <begin position="158"/>
        <end position="279"/>
    </location>
</feature>
<reference evidence="2 3" key="1">
    <citation type="submission" date="2019-05" db="EMBL/GenBank/DDBJ databases">
        <title>The metagenome of a microbial culture collection derived from dairy environment covers the genomic content of the human microbiome.</title>
        <authorList>
            <person name="Roder T."/>
            <person name="Wuthrich D."/>
            <person name="Sattari Z."/>
            <person name="Von Ah U."/>
            <person name="Bar C."/>
            <person name="Ronchi F."/>
            <person name="Macpherson A.J."/>
            <person name="Ganal-Vonarburg S.C."/>
            <person name="Bruggmann R."/>
            <person name="Vergeres G."/>
        </authorList>
    </citation>
    <scope>NUCLEOTIDE SEQUENCE [LARGE SCALE GENOMIC DNA]</scope>
    <source>
        <strain evidence="2 3">FAM 18815</strain>
    </source>
</reference>
<dbReference type="RefSeq" id="WP_138474561.1">
    <property type="nucleotide sequence ID" value="NZ_VBTH01000012.1"/>
</dbReference>
<dbReference type="InterPro" id="IPR037523">
    <property type="entry name" value="VOC_core"/>
</dbReference>
<comment type="caution">
    <text evidence="2">The sequence shown here is derived from an EMBL/GenBank/DDBJ whole genome shotgun (WGS) entry which is preliminary data.</text>
</comment>
<evidence type="ECO:0000313" key="3">
    <source>
        <dbReference type="Proteomes" id="UP000305541"/>
    </source>
</evidence>
<dbReference type="InterPro" id="IPR029068">
    <property type="entry name" value="Glyas_Bleomycin-R_OHBP_Dase"/>
</dbReference>
<dbReference type="PANTHER" id="PTHR36110">
    <property type="entry name" value="RING-CLEAVING DIOXYGENASE MHQE-RELATED"/>
    <property type="match status" value="1"/>
</dbReference>
<dbReference type="EMBL" id="VBTH01000012">
    <property type="protein sequence ID" value="TLQ03910.1"/>
    <property type="molecule type" value="Genomic_DNA"/>
</dbReference>
<accession>A0A5R9BV04</accession>
<dbReference type="Pfam" id="PF00903">
    <property type="entry name" value="Glyoxalase"/>
    <property type="match status" value="1"/>
</dbReference>
<dbReference type="SUPFAM" id="SSF54593">
    <property type="entry name" value="Glyoxalase/Bleomycin resistance protein/Dihydroxybiphenyl dioxygenase"/>
    <property type="match status" value="1"/>
</dbReference>
<dbReference type="OrthoDB" id="9785698at2"/>
<keyword evidence="2" id="KW-0560">Oxidoreductase</keyword>
<sequence>MNKNLTGLHHITAITSSAPKMFKFMTEVMGLHLIKKTVNQDDIRTYHLYFTDDMGNPGTDITFFDFPGLIQGSKGKNEITRIGFRVPSDAALDFWQNRFDEFKVEHEEIYTEFGSKVLNFYDFDHEHYQLISDENNSGVAGGTPYRYSPVPEEYAIVGLGAPMVSVDYPVELDHVLAEVMGFTKKETAENGLVLYELHDGGHGAQVIMETVESSVPDELQAYGNVHHVAFRTEDEESLRYWIDRIQSVPLASSGFVDRFYFKSEYFRPGRGVLFEIATDGPGFLLDETYEEAGVHLELPPFLEEQRADIEANLTPFNTDKKE</sequence>
<dbReference type="InterPro" id="IPR004360">
    <property type="entry name" value="Glyas_Fos-R_dOase_dom"/>
</dbReference>
<evidence type="ECO:0000313" key="2">
    <source>
        <dbReference type="EMBL" id="TLQ03910.1"/>
    </source>
</evidence>
<dbReference type="CDD" id="cd08347">
    <property type="entry name" value="PcpA_C_like"/>
    <property type="match status" value="1"/>
</dbReference>